<feature type="domain" description="dATP/dGTP diphosphohydrolase N-terminal" evidence="1">
    <location>
        <begin position="9"/>
        <end position="107"/>
    </location>
</feature>
<dbReference type="EMBL" id="LR796356">
    <property type="protein sequence ID" value="CAB4139411.1"/>
    <property type="molecule type" value="Genomic_DNA"/>
</dbReference>
<dbReference type="Pfam" id="PF18909">
    <property type="entry name" value="dGTP_diPhyd_N"/>
    <property type="match status" value="1"/>
</dbReference>
<evidence type="ECO:0000259" key="1">
    <source>
        <dbReference type="Pfam" id="PF18909"/>
    </source>
</evidence>
<evidence type="ECO:0000313" key="2">
    <source>
        <dbReference type="EMBL" id="CAB4139411.1"/>
    </source>
</evidence>
<name>A0A6J5LZF3_9CAUD</name>
<proteinExistence type="predicted"/>
<reference evidence="2" key="1">
    <citation type="submission" date="2020-04" db="EMBL/GenBank/DDBJ databases">
        <authorList>
            <person name="Chiriac C."/>
            <person name="Salcher M."/>
            <person name="Ghai R."/>
            <person name="Kavagutti S V."/>
        </authorList>
    </citation>
    <scope>NUCLEOTIDE SEQUENCE</scope>
</reference>
<organism evidence="2">
    <name type="scientific">uncultured Caudovirales phage</name>
    <dbReference type="NCBI Taxonomy" id="2100421"/>
    <lineage>
        <taxon>Viruses</taxon>
        <taxon>Duplodnaviria</taxon>
        <taxon>Heunggongvirae</taxon>
        <taxon>Uroviricota</taxon>
        <taxon>Caudoviricetes</taxon>
        <taxon>Peduoviridae</taxon>
        <taxon>Maltschvirus</taxon>
        <taxon>Maltschvirus maltsch</taxon>
    </lineage>
</organism>
<dbReference type="InterPro" id="IPR044038">
    <property type="entry name" value="dATP/dGTP_diPOhydrolase_N"/>
</dbReference>
<accession>A0A6J5LZF3</accession>
<protein>
    <recommendedName>
        <fullName evidence="1">dATP/dGTP diphosphohydrolase N-terminal domain-containing protein</fullName>
    </recommendedName>
</protein>
<gene>
    <name evidence="2" type="ORF">UFOVP347_22</name>
</gene>
<sequence length="161" mass="17461">MTSAYPDSNPKTAVGLTKPSFGPIPPVALLHMADAMRDGKAKYGLMNWREHQVSSSVYYDAALRHLLAWWDGQDNADDSKCHHLAHAMACFAIVLDAQAAGKLNDDRPAVPGKFPDGVKARTQETTPPTPRNCPCAGPHCCKDMMPPGVRCRANDGRPPRA</sequence>